<protein>
    <submittedName>
        <fullName evidence="2">Uncharacterized protein</fullName>
    </submittedName>
</protein>
<dbReference type="EMBL" id="JAGIOB010000001">
    <property type="protein sequence ID" value="MBP2415242.1"/>
    <property type="molecule type" value="Genomic_DNA"/>
</dbReference>
<feature type="transmembrane region" description="Helical" evidence="1">
    <location>
        <begin position="153"/>
        <end position="174"/>
    </location>
</feature>
<keyword evidence="1" id="KW-1133">Transmembrane helix</keyword>
<feature type="transmembrane region" description="Helical" evidence="1">
    <location>
        <begin position="39"/>
        <end position="59"/>
    </location>
</feature>
<keyword evidence="1" id="KW-0472">Membrane</keyword>
<reference evidence="2 3" key="1">
    <citation type="submission" date="2021-03" db="EMBL/GenBank/DDBJ databases">
        <title>Sequencing the genomes of 1000 actinobacteria strains.</title>
        <authorList>
            <person name="Klenk H.-P."/>
        </authorList>
    </citation>
    <scope>NUCLEOTIDE SEQUENCE [LARGE SCALE GENOMIC DNA]</scope>
    <source>
        <strain evidence="2 3">DSM 12936</strain>
    </source>
</reference>
<organism evidence="2 3">
    <name type="scientific">Microlunatus capsulatus</name>
    <dbReference type="NCBI Taxonomy" id="99117"/>
    <lineage>
        <taxon>Bacteria</taxon>
        <taxon>Bacillati</taxon>
        <taxon>Actinomycetota</taxon>
        <taxon>Actinomycetes</taxon>
        <taxon>Propionibacteriales</taxon>
        <taxon>Propionibacteriaceae</taxon>
        <taxon>Microlunatus</taxon>
    </lineage>
</organism>
<accession>A0ABS4Z3F8</accession>
<keyword evidence="3" id="KW-1185">Reference proteome</keyword>
<feature type="transmembrane region" description="Helical" evidence="1">
    <location>
        <begin position="71"/>
        <end position="93"/>
    </location>
</feature>
<feature type="transmembrane region" description="Helical" evidence="1">
    <location>
        <begin position="6"/>
        <end position="27"/>
    </location>
</feature>
<proteinExistence type="predicted"/>
<dbReference type="RefSeq" id="WP_210052103.1">
    <property type="nucleotide sequence ID" value="NZ_BAAAMH010000026.1"/>
</dbReference>
<sequence>MLTDFTRDALFTTGWFGLMAVVWFGWAQEDPPTRWRARLGAGSVLGLLLTAGATVLVVQRWADPSALEGRYPWFGVLVATEVLAAGIGCWVLARRRETRWMAWWVALVVALHFIPLAFLLDDPTLAVAGGALAVVLGLLVPRLRRRPGPTSSVVGAVMGGSLLGLSALAGAVALV</sequence>
<dbReference type="Proteomes" id="UP000758168">
    <property type="component" value="Unassembled WGS sequence"/>
</dbReference>
<name>A0ABS4Z3F8_9ACTN</name>
<feature type="transmembrane region" description="Helical" evidence="1">
    <location>
        <begin position="100"/>
        <end position="118"/>
    </location>
</feature>
<evidence type="ECO:0000313" key="2">
    <source>
        <dbReference type="EMBL" id="MBP2415242.1"/>
    </source>
</evidence>
<evidence type="ECO:0000256" key="1">
    <source>
        <dbReference type="SAM" id="Phobius"/>
    </source>
</evidence>
<evidence type="ECO:0000313" key="3">
    <source>
        <dbReference type="Proteomes" id="UP000758168"/>
    </source>
</evidence>
<comment type="caution">
    <text evidence="2">The sequence shown here is derived from an EMBL/GenBank/DDBJ whole genome shotgun (WGS) entry which is preliminary data.</text>
</comment>
<gene>
    <name evidence="2" type="ORF">JOF54_000164</name>
</gene>
<keyword evidence="1" id="KW-0812">Transmembrane</keyword>
<feature type="transmembrane region" description="Helical" evidence="1">
    <location>
        <begin position="124"/>
        <end position="141"/>
    </location>
</feature>